<organism evidence="1 2">
    <name type="scientific">Ixodes persulcatus</name>
    <name type="common">Taiga tick</name>
    <dbReference type="NCBI Taxonomy" id="34615"/>
    <lineage>
        <taxon>Eukaryota</taxon>
        <taxon>Metazoa</taxon>
        <taxon>Ecdysozoa</taxon>
        <taxon>Arthropoda</taxon>
        <taxon>Chelicerata</taxon>
        <taxon>Arachnida</taxon>
        <taxon>Acari</taxon>
        <taxon>Parasitiformes</taxon>
        <taxon>Ixodida</taxon>
        <taxon>Ixodoidea</taxon>
        <taxon>Ixodidae</taxon>
        <taxon>Ixodinae</taxon>
        <taxon>Ixodes</taxon>
    </lineage>
</organism>
<sequence length="107" mass="11251">MPKAQPPHHRQRDGRLMSSGLHAGSVHDRSPPVQTLCHRPADRHTQAICGEANGAADSPTRRITWWRVCLALVSVAEGKGDTGSRVPRGPCTPAGGTSGAARGVCPD</sequence>
<comment type="caution">
    <text evidence="1">The sequence shown here is derived from an EMBL/GenBank/DDBJ whole genome shotgun (WGS) entry which is preliminary data.</text>
</comment>
<evidence type="ECO:0000313" key="2">
    <source>
        <dbReference type="Proteomes" id="UP000805193"/>
    </source>
</evidence>
<reference evidence="1 2" key="1">
    <citation type="journal article" date="2020" name="Cell">
        <title>Large-Scale Comparative Analyses of Tick Genomes Elucidate Their Genetic Diversity and Vector Capacities.</title>
        <authorList>
            <consortium name="Tick Genome and Microbiome Consortium (TIGMIC)"/>
            <person name="Jia N."/>
            <person name="Wang J."/>
            <person name="Shi W."/>
            <person name="Du L."/>
            <person name="Sun Y."/>
            <person name="Zhan W."/>
            <person name="Jiang J.F."/>
            <person name="Wang Q."/>
            <person name="Zhang B."/>
            <person name="Ji P."/>
            <person name="Bell-Sakyi L."/>
            <person name="Cui X.M."/>
            <person name="Yuan T.T."/>
            <person name="Jiang B.G."/>
            <person name="Yang W.F."/>
            <person name="Lam T.T."/>
            <person name="Chang Q.C."/>
            <person name="Ding S.J."/>
            <person name="Wang X.J."/>
            <person name="Zhu J.G."/>
            <person name="Ruan X.D."/>
            <person name="Zhao L."/>
            <person name="Wei J.T."/>
            <person name="Ye R.Z."/>
            <person name="Que T.C."/>
            <person name="Du C.H."/>
            <person name="Zhou Y.H."/>
            <person name="Cheng J.X."/>
            <person name="Dai P.F."/>
            <person name="Guo W.B."/>
            <person name="Han X.H."/>
            <person name="Huang E.J."/>
            <person name="Li L.F."/>
            <person name="Wei W."/>
            <person name="Gao Y.C."/>
            <person name="Liu J.Z."/>
            <person name="Shao H.Z."/>
            <person name="Wang X."/>
            <person name="Wang C.C."/>
            <person name="Yang T.C."/>
            <person name="Huo Q.B."/>
            <person name="Li W."/>
            <person name="Chen H.Y."/>
            <person name="Chen S.E."/>
            <person name="Zhou L.G."/>
            <person name="Ni X.B."/>
            <person name="Tian J.H."/>
            <person name="Sheng Y."/>
            <person name="Liu T."/>
            <person name="Pan Y.S."/>
            <person name="Xia L.Y."/>
            <person name="Li J."/>
            <person name="Zhao F."/>
            <person name="Cao W.C."/>
        </authorList>
    </citation>
    <scope>NUCLEOTIDE SEQUENCE [LARGE SCALE GENOMIC DNA]</scope>
    <source>
        <strain evidence="1">Iper-2018</strain>
    </source>
</reference>
<proteinExistence type="predicted"/>
<keyword evidence="2" id="KW-1185">Reference proteome</keyword>
<dbReference type="Proteomes" id="UP000805193">
    <property type="component" value="Unassembled WGS sequence"/>
</dbReference>
<evidence type="ECO:0000313" key="1">
    <source>
        <dbReference type="EMBL" id="KAG0426769.1"/>
    </source>
</evidence>
<protein>
    <submittedName>
        <fullName evidence="1">Uncharacterized protein</fullName>
    </submittedName>
</protein>
<gene>
    <name evidence="1" type="ORF">HPB47_026142</name>
</gene>
<name>A0AC60Q1K0_IXOPE</name>
<accession>A0AC60Q1K0</accession>
<dbReference type="EMBL" id="JABSTQ010009689">
    <property type="protein sequence ID" value="KAG0426769.1"/>
    <property type="molecule type" value="Genomic_DNA"/>
</dbReference>